<accession>A0A1S6HK38</accession>
<dbReference type="AlphaFoldDB" id="A0A1S6HK38"/>
<reference evidence="1 2" key="1">
    <citation type="submission" date="2016-03" db="EMBL/GenBank/DDBJ databases">
        <title>Complete genome sequence of Shewanella psychrophila WP2, a deep sea bacterium isolated from west Pacific sediment.</title>
        <authorList>
            <person name="Xu G."/>
            <person name="Jian H."/>
        </authorList>
    </citation>
    <scope>NUCLEOTIDE SEQUENCE [LARGE SCALE GENOMIC DNA]</scope>
    <source>
        <strain evidence="1 2">WP2</strain>
    </source>
</reference>
<dbReference type="KEGG" id="spsw:Sps_00686"/>
<dbReference type="STRING" id="225848.Sps_00686"/>
<sequence length="44" mass="5127">MPATLLAKNNQQEDSQSKLDVYLLYNNENRLSDHIAGYLMEEKK</sequence>
<keyword evidence="2" id="KW-1185">Reference proteome</keyword>
<protein>
    <submittedName>
        <fullName evidence="1">Uncharacterized protein</fullName>
    </submittedName>
</protein>
<dbReference type="Proteomes" id="UP000189545">
    <property type="component" value="Chromosome"/>
</dbReference>
<organism evidence="1 2">
    <name type="scientific">Shewanella psychrophila</name>
    <dbReference type="NCBI Taxonomy" id="225848"/>
    <lineage>
        <taxon>Bacteria</taxon>
        <taxon>Pseudomonadati</taxon>
        <taxon>Pseudomonadota</taxon>
        <taxon>Gammaproteobacteria</taxon>
        <taxon>Alteromonadales</taxon>
        <taxon>Shewanellaceae</taxon>
        <taxon>Shewanella</taxon>
    </lineage>
</organism>
<gene>
    <name evidence="1" type="ORF">Sps_00686</name>
</gene>
<evidence type="ECO:0000313" key="2">
    <source>
        <dbReference type="Proteomes" id="UP000189545"/>
    </source>
</evidence>
<name>A0A1S6HK38_9GAMM</name>
<proteinExistence type="predicted"/>
<evidence type="ECO:0000313" key="1">
    <source>
        <dbReference type="EMBL" id="AQS35880.1"/>
    </source>
</evidence>
<dbReference type="EMBL" id="CP014782">
    <property type="protein sequence ID" value="AQS35880.1"/>
    <property type="molecule type" value="Genomic_DNA"/>
</dbReference>